<protein>
    <recommendedName>
        <fullName evidence="5">Flagellar protein</fullName>
    </recommendedName>
</protein>
<keyword evidence="6" id="KW-0966">Cell projection</keyword>
<keyword evidence="6" id="KW-0282">Flagellum</keyword>
<gene>
    <name evidence="6" type="primary">fliO</name>
    <name evidence="6" type="ORF">OW729_13405</name>
</gene>
<dbReference type="RefSeq" id="WP_268062040.1">
    <property type="nucleotide sequence ID" value="NZ_JAPQFJ010000014.1"/>
</dbReference>
<dbReference type="EMBL" id="JAPQFJ010000014">
    <property type="protein sequence ID" value="MCY6959611.1"/>
    <property type="molecule type" value="Genomic_DNA"/>
</dbReference>
<keyword evidence="7" id="KW-1185">Reference proteome</keyword>
<keyword evidence="3 5" id="KW-1133">Transmembrane helix</keyword>
<reference evidence="6" key="1">
    <citation type="submission" date="2022-12" db="EMBL/GenBank/DDBJ databases">
        <title>Clostridium sp. nov., isolated from industrial wastewater.</title>
        <authorList>
            <person name="Jiayan W."/>
        </authorList>
    </citation>
    <scope>NUCLEOTIDE SEQUENCE</scope>
    <source>
        <strain evidence="6">ZC22-4</strain>
    </source>
</reference>
<keyword evidence="2 5" id="KW-0812">Transmembrane</keyword>
<evidence type="ECO:0000313" key="7">
    <source>
        <dbReference type="Proteomes" id="UP001144612"/>
    </source>
</evidence>
<comment type="caution">
    <text evidence="6">The sequence shown here is derived from an EMBL/GenBank/DDBJ whole genome shotgun (WGS) entry which is preliminary data.</text>
</comment>
<keyword evidence="6" id="KW-0969">Cilium</keyword>
<evidence type="ECO:0000256" key="4">
    <source>
        <dbReference type="ARBA" id="ARBA00023136"/>
    </source>
</evidence>
<evidence type="ECO:0000256" key="2">
    <source>
        <dbReference type="ARBA" id="ARBA00022692"/>
    </source>
</evidence>
<dbReference type="Pfam" id="PF04347">
    <property type="entry name" value="FliO"/>
    <property type="match status" value="1"/>
</dbReference>
<comment type="subcellular location">
    <subcellularLocation>
        <location evidence="5">Cell membrane</location>
    </subcellularLocation>
    <subcellularLocation>
        <location evidence="5">Bacterial flagellum basal body</location>
    </subcellularLocation>
</comment>
<evidence type="ECO:0000256" key="3">
    <source>
        <dbReference type="ARBA" id="ARBA00022989"/>
    </source>
</evidence>
<evidence type="ECO:0000256" key="5">
    <source>
        <dbReference type="RuleBase" id="RU362064"/>
    </source>
</evidence>
<name>A0ABT4DES9_9CLOT</name>
<dbReference type="NCBIfam" id="TIGR03500">
    <property type="entry name" value="FliO_TIGR"/>
    <property type="match status" value="1"/>
</dbReference>
<sequence>MGTKDTIGAFIQVIIFLPFIIFLIYLFSKYGGEKLQSLQNGRYMKILDRMPLSKDNAILITKIGEKGYLISSAQGRVEILRELDENEIKKIEEDKNLNTNPNFKEVITKLKFKKEDK</sequence>
<feature type="transmembrane region" description="Helical" evidence="5">
    <location>
        <begin position="6"/>
        <end position="27"/>
    </location>
</feature>
<keyword evidence="5" id="KW-0975">Bacterial flagellum</keyword>
<evidence type="ECO:0000313" key="6">
    <source>
        <dbReference type="EMBL" id="MCY6959611.1"/>
    </source>
</evidence>
<dbReference type="Proteomes" id="UP001144612">
    <property type="component" value="Unassembled WGS sequence"/>
</dbReference>
<dbReference type="InterPro" id="IPR022781">
    <property type="entry name" value="Flagellar_biosynth_FliO"/>
</dbReference>
<keyword evidence="4 5" id="KW-0472">Membrane</keyword>
<accession>A0ABT4DES9</accession>
<comment type="similarity">
    <text evidence="5">Belongs to the FliO/MopB family.</text>
</comment>
<proteinExistence type="inferred from homology"/>
<organism evidence="6 7">
    <name type="scientific">Clostridium brassicae</name>
    <dbReference type="NCBI Taxonomy" id="2999072"/>
    <lineage>
        <taxon>Bacteria</taxon>
        <taxon>Bacillati</taxon>
        <taxon>Bacillota</taxon>
        <taxon>Clostridia</taxon>
        <taxon>Eubacteriales</taxon>
        <taxon>Clostridiaceae</taxon>
        <taxon>Clostridium</taxon>
    </lineage>
</organism>
<evidence type="ECO:0000256" key="1">
    <source>
        <dbReference type="ARBA" id="ARBA00022475"/>
    </source>
</evidence>
<keyword evidence="1 5" id="KW-1003">Cell membrane</keyword>